<keyword evidence="1" id="KW-0472">Membrane</keyword>
<reference evidence="2" key="1">
    <citation type="submission" date="2020-02" db="EMBL/GenBank/DDBJ databases">
        <authorList>
            <person name="Meier V. D."/>
        </authorList>
    </citation>
    <scope>NUCLEOTIDE SEQUENCE</scope>
    <source>
        <strain evidence="2">AVDCRST_MAG76</strain>
    </source>
</reference>
<sequence length="135" mass="14407">MIWITWVALSVLLIGSVGVITVLTARRTPSSAFVYDTFGAEAIVFDQTYEGGGSSEDRTRTVALATARAPDDVLRSITASGGWKAVAGGIERRSDNLCVVAYSAGDYIASHPGRQRGRQVAEARPDVVILSLLYC</sequence>
<keyword evidence="1" id="KW-1133">Transmembrane helix</keyword>
<proteinExistence type="predicted"/>
<dbReference type="EMBL" id="CADCSZ010000044">
    <property type="protein sequence ID" value="CAA9222255.1"/>
    <property type="molecule type" value="Genomic_DNA"/>
</dbReference>
<keyword evidence="1" id="KW-0812">Transmembrane</keyword>
<dbReference type="AlphaFoldDB" id="A0A6J4HE48"/>
<accession>A0A6J4HE48</accession>
<gene>
    <name evidence="2" type="ORF">AVDCRST_MAG76-765</name>
</gene>
<feature type="transmembrane region" description="Helical" evidence="1">
    <location>
        <begin position="6"/>
        <end position="25"/>
    </location>
</feature>
<organism evidence="2">
    <name type="scientific">uncultured Acidimicrobiales bacterium</name>
    <dbReference type="NCBI Taxonomy" id="310071"/>
    <lineage>
        <taxon>Bacteria</taxon>
        <taxon>Bacillati</taxon>
        <taxon>Actinomycetota</taxon>
        <taxon>Acidimicrobiia</taxon>
        <taxon>Acidimicrobiales</taxon>
        <taxon>environmental samples</taxon>
    </lineage>
</organism>
<evidence type="ECO:0000313" key="2">
    <source>
        <dbReference type="EMBL" id="CAA9222255.1"/>
    </source>
</evidence>
<evidence type="ECO:0000256" key="1">
    <source>
        <dbReference type="SAM" id="Phobius"/>
    </source>
</evidence>
<name>A0A6J4HE48_9ACTN</name>
<protein>
    <submittedName>
        <fullName evidence="2">Uncharacterized protein</fullName>
    </submittedName>
</protein>